<comment type="caution">
    <text evidence="3">The sequence shown here is derived from an EMBL/GenBank/DDBJ whole genome shotgun (WGS) entry which is preliminary data.</text>
</comment>
<proteinExistence type="predicted"/>
<feature type="region of interest" description="Disordered" evidence="2">
    <location>
        <begin position="669"/>
        <end position="727"/>
    </location>
</feature>
<name>A0ABN9SIA7_9DINO</name>
<evidence type="ECO:0000256" key="2">
    <source>
        <dbReference type="SAM" id="MobiDB-lite"/>
    </source>
</evidence>
<keyword evidence="1" id="KW-0175">Coiled coil</keyword>
<accession>A0ABN9SIA7</accession>
<feature type="non-terminal residue" evidence="3">
    <location>
        <position position="1096"/>
    </location>
</feature>
<evidence type="ECO:0000256" key="1">
    <source>
        <dbReference type="SAM" id="Coils"/>
    </source>
</evidence>
<feature type="compositionally biased region" description="Basic and acidic residues" evidence="2">
    <location>
        <begin position="684"/>
        <end position="701"/>
    </location>
</feature>
<feature type="region of interest" description="Disordered" evidence="2">
    <location>
        <begin position="874"/>
        <end position="929"/>
    </location>
</feature>
<feature type="region of interest" description="Disordered" evidence="2">
    <location>
        <begin position="1069"/>
        <end position="1096"/>
    </location>
</feature>
<organism evidence="3 4">
    <name type="scientific">Prorocentrum cordatum</name>
    <dbReference type="NCBI Taxonomy" id="2364126"/>
    <lineage>
        <taxon>Eukaryota</taxon>
        <taxon>Sar</taxon>
        <taxon>Alveolata</taxon>
        <taxon>Dinophyceae</taxon>
        <taxon>Prorocentrales</taxon>
        <taxon>Prorocentraceae</taxon>
        <taxon>Prorocentrum</taxon>
    </lineage>
</organism>
<sequence>MFLNAHDNIKGDMFYLSRLFTGHPYMAEAAREERAHGGSDLLQQNLDALQKRFGATVAKGCGNCSAPTPPAASDPKELSASDKLKEHIKQLEKARLEQNVSEQLELAVAAEENIDRLRAQIETNDEETAVLNRELVSTLPLAPAVSLDVDPNDLDRHPQKESLKAFMESDVSKVFAEVCGESIRVKEAPKPAASSLAPGSASGAPPGPGDGSGGHGSDERFSGESISAPDDQEIDTTVDSTIAAVKEDAPFCGASSSEDWAAPRAVAKAAAEAAPSAPVARPREPPTAAWRYSANDFELELKLHWRGGALQKLSQSVHALIGGWALREIRSVRRFAWGSGVAGLGKADILGKFEQKQAADRREERASAYLESRGTAGGDRSLEGRGAPLAERDEDRQMFTSDAGERALTRALKDAGIRPASIEAAEELRRAEERVVAGLRYALRKDRGASTLDLEDAVRMAREHCAQLVKQYNSALLLDKETFGGSWPLQQRKQRSIEAGILRRDSCRSALGERLAKLGKKCEPFAEPHKSSSTPPARETRSPSPFQFTPPARATAQLTPRRAAAEEAAWPRGRLHLSRHFEGQQPREVPRAGEGGGPGEAWRPRARLRAAGAPPGAAGAAGQQVGRGQPGAQGRLAGDDDVDAGPRAAAETRGRGLEITRMQVLRLVGRPGAGPVGRSPDGAEDVRGGDAARPQHEERRGQARPQQPAGAEAGLARGQGQHPEDVGRHLQARDGRAPRPGMADGNAIADLLAWLATDLTSSAQLPGMWKLHKPLAGHARQGHASHQTLELALDGTVVLREVADPSAEGVAGGTSAPPLELRRGKLRPARGACGACPGGELPEEDGFVQEIHWQQADCAPLLVKLHTPAGAPGAAHPELLLRPRGPAGSADAARAERTEQAPSSAWQGLPMGRVHDAREPLPGQPQNPSCSNPLYPRFVLLAQYLVQLGLVYAPLEEIYGEEVPPAALPLAALRLALGAFGAPPPEPCATRLEELLGRLLRPAEALRLPRLEACLHRLWSEPGGGAVARLWRRRAGCTGLDVGHGPKPGPLPWRRPQGACLRCAALTPETPRSKGTDAQMATPAKGAALQEAVEAS</sequence>
<protein>
    <submittedName>
        <fullName evidence="3">Uncharacterized protein</fullName>
    </submittedName>
</protein>
<gene>
    <name evidence="3" type="ORF">PCOR1329_LOCUS29763</name>
</gene>
<dbReference type="EMBL" id="CAUYUJ010011259">
    <property type="protein sequence ID" value="CAK0831449.1"/>
    <property type="molecule type" value="Genomic_DNA"/>
</dbReference>
<dbReference type="Proteomes" id="UP001189429">
    <property type="component" value="Unassembled WGS sequence"/>
</dbReference>
<feature type="compositionally biased region" description="Low complexity" evidence="2">
    <location>
        <begin position="609"/>
        <end position="635"/>
    </location>
</feature>
<feature type="region of interest" description="Disordered" evidence="2">
    <location>
        <begin position="363"/>
        <end position="395"/>
    </location>
</feature>
<keyword evidence="4" id="KW-1185">Reference proteome</keyword>
<evidence type="ECO:0000313" key="4">
    <source>
        <dbReference type="Proteomes" id="UP001189429"/>
    </source>
</evidence>
<feature type="coiled-coil region" evidence="1">
    <location>
        <begin position="93"/>
        <end position="134"/>
    </location>
</feature>
<reference evidence="3" key="1">
    <citation type="submission" date="2023-10" db="EMBL/GenBank/DDBJ databases">
        <authorList>
            <person name="Chen Y."/>
            <person name="Shah S."/>
            <person name="Dougan E. K."/>
            <person name="Thang M."/>
            <person name="Chan C."/>
        </authorList>
    </citation>
    <scope>NUCLEOTIDE SEQUENCE [LARGE SCALE GENOMIC DNA]</scope>
</reference>
<evidence type="ECO:0000313" key="3">
    <source>
        <dbReference type="EMBL" id="CAK0831449.1"/>
    </source>
</evidence>
<feature type="region of interest" description="Disordered" evidence="2">
    <location>
        <begin position="522"/>
        <end position="656"/>
    </location>
</feature>
<feature type="region of interest" description="Disordered" evidence="2">
    <location>
        <begin position="187"/>
        <end position="234"/>
    </location>
</feature>
<feature type="compositionally biased region" description="Low complexity" evidence="2">
    <location>
        <begin position="190"/>
        <end position="204"/>
    </location>
</feature>